<feature type="domain" description="Transposase IS200-like" evidence="1">
    <location>
        <begin position="15"/>
        <end position="126"/>
    </location>
</feature>
<dbReference type="SMART" id="SM01321">
    <property type="entry name" value="Y1_Tnp"/>
    <property type="match status" value="1"/>
</dbReference>
<dbReference type="SUPFAM" id="SSF143422">
    <property type="entry name" value="Transposase IS200-like"/>
    <property type="match status" value="1"/>
</dbReference>
<keyword evidence="3" id="KW-1185">Reference proteome</keyword>
<proteinExistence type="predicted"/>
<dbReference type="OrthoDB" id="9791101at2"/>
<dbReference type="GO" id="GO:0043565">
    <property type="term" value="F:sequence-specific DNA binding"/>
    <property type="evidence" value="ECO:0007669"/>
    <property type="project" value="TreeGrafter"/>
</dbReference>
<protein>
    <submittedName>
        <fullName evidence="2">Transposase</fullName>
    </submittedName>
</protein>
<dbReference type="GO" id="GO:0006313">
    <property type="term" value="P:DNA transposition"/>
    <property type="evidence" value="ECO:0007669"/>
    <property type="project" value="InterPro"/>
</dbReference>
<name>A0A5R9R932_9PSED</name>
<evidence type="ECO:0000313" key="2">
    <source>
        <dbReference type="EMBL" id="TLX79328.1"/>
    </source>
</evidence>
<accession>A0A5R9R932</accession>
<organism evidence="2 3">
    <name type="scientific">Pseudomonas nicosulfuronedens</name>
    <dbReference type="NCBI Taxonomy" id="2571105"/>
    <lineage>
        <taxon>Bacteria</taxon>
        <taxon>Pseudomonadati</taxon>
        <taxon>Pseudomonadota</taxon>
        <taxon>Gammaproteobacteria</taxon>
        <taxon>Pseudomonadales</taxon>
        <taxon>Pseudomonadaceae</taxon>
        <taxon>Pseudomonas</taxon>
    </lineage>
</organism>
<gene>
    <name evidence="2" type="ORF">FAS41_08290</name>
</gene>
<comment type="caution">
    <text evidence="2">The sequence shown here is derived from an EMBL/GenBank/DDBJ whole genome shotgun (WGS) entry which is preliminary data.</text>
</comment>
<dbReference type="Gene3D" id="3.30.70.1290">
    <property type="entry name" value="Transposase IS200-like"/>
    <property type="match status" value="1"/>
</dbReference>
<dbReference type="PANTHER" id="PTHR36966">
    <property type="entry name" value="REP-ASSOCIATED TYROSINE TRANSPOSASE"/>
    <property type="match status" value="1"/>
</dbReference>
<dbReference type="GO" id="GO:0004803">
    <property type="term" value="F:transposase activity"/>
    <property type="evidence" value="ECO:0007669"/>
    <property type="project" value="InterPro"/>
</dbReference>
<dbReference type="PANTHER" id="PTHR36966:SF1">
    <property type="entry name" value="REP-ASSOCIATED TYROSINE TRANSPOSASE"/>
    <property type="match status" value="1"/>
</dbReference>
<evidence type="ECO:0000313" key="3">
    <source>
        <dbReference type="Proteomes" id="UP000306635"/>
    </source>
</evidence>
<sequence>MGFHGKNLRNGRHSITGQIYLVTAVTHHRQSLFTQWNATCAVARAIHQAVPAHLLAWVLMPDHLHCLVQLENDSLSAFMQRLKSLTAISFNKTLGRTGKVWQSGFHDHALRHEEDLKAAARYLVANPLRAGLVKSLRDYPFWNAVWL</sequence>
<dbReference type="EMBL" id="SWDV01000007">
    <property type="protein sequence ID" value="TLX79328.1"/>
    <property type="molecule type" value="Genomic_DNA"/>
</dbReference>
<dbReference type="Pfam" id="PF01797">
    <property type="entry name" value="Y1_Tnp"/>
    <property type="match status" value="1"/>
</dbReference>
<dbReference type="AlphaFoldDB" id="A0A5R9R932"/>
<dbReference type="InterPro" id="IPR002686">
    <property type="entry name" value="Transposase_17"/>
</dbReference>
<dbReference type="InterPro" id="IPR052715">
    <property type="entry name" value="RAYT_transposase"/>
</dbReference>
<reference evidence="2 3" key="1">
    <citation type="submission" date="2019-04" db="EMBL/GenBank/DDBJ databases">
        <authorList>
            <person name="Li M."/>
        </authorList>
    </citation>
    <scope>NUCLEOTIDE SEQUENCE [LARGE SCALE GENOMIC DNA]</scope>
    <source>
        <strain evidence="2 3">LAM1902</strain>
    </source>
</reference>
<dbReference type="Proteomes" id="UP000306635">
    <property type="component" value="Unassembled WGS sequence"/>
</dbReference>
<evidence type="ECO:0000259" key="1">
    <source>
        <dbReference type="SMART" id="SM01321"/>
    </source>
</evidence>
<dbReference type="RefSeq" id="WP_138521147.1">
    <property type="nucleotide sequence ID" value="NZ_JAOCBK010000001.1"/>
</dbReference>
<dbReference type="InterPro" id="IPR036515">
    <property type="entry name" value="Transposase_17_sf"/>
</dbReference>
<dbReference type="NCBIfam" id="NF047646">
    <property type="entry name" value="REP_Tyr_transpos"/>
    <property type="match status" value="1"/>
</dbReference>